<feature type="region of interest" description="Disordered" evidence="3">
    <location>
        <begin position="284"/>
        <end position="331"/>
    </location>
</feature>
<keyword evidence="1" id="KW-0805">Transcription regulation</keyword>
<name>A0A0K9PS78_ZOSMR</name>
<keyword evidence="2" id="KW-0804">Transcription</keyword>
<evidence type="ECO:0000313" key="6">
    <source>
        <dbReference type="Proteomes" id="UP000036987"/>
    </source>
</evidence>
<reference evidence="6" key="1">
    <citation type="journal article" date="2016" name="Nature">
        <title>The genome of the seagrass Zostera marina reveals angiosperm adaptation to the sea.</title>
        <authorList>
            <person name="Olsen J.L."/>
            <person name="Rouze P."/>
            <person name="Verhelst B."/>
            <person name="Lin Y.-C."/>
            <person name="Bayer T."/>
            <person name="Collen J."/>
            <person name="Dattolo E."/>
            <person name="De Paoli E."/>
            <person name="Dittami S."/>
            <person name="Maumus F."/>
            <person name="Michel G."/>
            <person name="Kersting A."/>
            <person name="Lauritano C."/>
            <person name="Lohaus R."/>
            <person name="Toepel M."/>
            <person name="Tonon T."/>
            <person name="Vanneste K."/>
            <person name="Amirebrahimi M."/>
            <person name="Brakel J."/>
            <person name="Bostroem C."/>
            <person name="Chovatia M."/>
            <person name="Grimwood J."/>
            <person name="Jenkins J.W."/>
            <person name="Jueterbock A."/>
            <person name="Mraz A."/>
            <person name="Stam W.T."/>
            <person name="Tice H."/>
            <person name="Bornberg-Bauer E."/>
            <person name="Green P.J."/>
            <person name="Pearson G.A."/>
            <person name="Procaccini G."/>
            <person name="Duarte C.M."/>
            <person name="Schmutz J."/>
            <person name="Reusch T.B.H."/>
            <person name="Van de Peer Y."/>
        </authorList>
    </citation>
    <scope>NUCLEOTIDE SEQUENCE [LARGE SCALE GENOMIC DNA]</scope>
    <source>
        <strain evidence="6">cv. Finnish</strain>
    </source>
</reference>
<evidence type="ECO:0000256" key="3">
    <source>
        <dbReference type="SAM" id="MobiDB-lite"/>
    </source>
</evidence>
<dbReference type="Pfam" id="PF14215">
    <property type="entry name" value="bHLH-MYC_N"/>
    <property type="match status" value="1"/>
</dbReference>
<evidence type="ECO:0000313" key="5">
    <source>
        <dbReference type="EMBL" id="KMZ71072.1"/>
    </source>
</evidence>
<dbReference type="GO" id="GO:0003700">
    <property type="term" value="F:DNA-binding transcription factor activity"/>
    <property type="evidence" value="ECO:0007669"/>
    <property type="project" value="InterPro"/>
</dbReference>
<feature type="compositionally biased region" description="Low complexity" evidence="3">
    <location>
        <begin position="284"/>
        <end position="300"/>
    </location>
</feature>
<dbReference type="GO" id="GO:0046983">
    <property type="term" value="F:protein dimerization activity"/>
    <property type="evidence" value="ECO:0007669"/>
    <property type="project" value="InterPro"/>
</dbReference>
<dbReference type="InterPro" id="IPR043561">
    <property type="entry name" value="LHW-like"/>
</dbReference>
<evidence type="ECO:0000259" key="4">
    <source>
        <dbReference type="PROSITE" id="PS50888"/>
    </source>
</evidence>
<dbReference type="InterPro" id="IPR011598">
    <property type="entry name" value="bHLH_dom"/>
</dbReference>
<gene>
    <name evidence="5" type="ORF">ZOSMA_189G00330</name>
</gene>
<evidence type="ECO:0000256" key="1">
    <source>
        <dbReference type="ARBA" id="ARBA00023015"/>
    </source>
</evidence>
<comment type="caution">
    <text evidence="5">The sequence shown here is derived from an EMBL/GenBank/DDBJ whole genome shotgun (WGS) entry which is preliminary data.</text>
</comment>
<dbReference type="GO" id="GO:0006355">
    <property type="term" value="P:regulation of DNA-templated transcription"/>
    <property type="evidence" value="ECO:0000318"/>
    <property type="project" value="GO_Central"/>
</dbReference>
<dbReference type="AlphaFoldDB" id="A0A0K9PS78"/>
<dbReference type="PANTHER" id="PTHR46196">
    <property type="entry name" value="TRANSCRIPTION FACTOR BHLH155-LIKE ISOFORM X1-RELATED"/>
    <property type="match status" value="1"/>
</dbReference>
<feature type="compositionally biased region" description="Basic and acidic residues" evidence="3">
    <location>
        <begin position="304"/>
        <end position="331"/>
    </location>
</feature>
<dbReference type="InterPro" id="IPR025610">
    <property type="entry name" value="MYC/MYB_N"/>
</dbReference>
<proteinExistence type="predicted"/>
<keyword evidence="6" id="KW-1185">Reference proteome</keyword>
<dbReference type="EMBL" id="LFYR01000691">
    <property type="protein sequence ID" value="KMZ71072.1"/>
    <property type="molecule type" value="Genomic_DNA"/>
</dbReference>
<sequence length="537" mass="59656">MQQINKTLISIMGSKLEDGLKAFCCQYGWSYGVYWRLHGGDSGLLTAARAYYEDQLSNLMSDVLHRVHRVGDSMVGMAALNGRHNWIFSEEYSSNIFQDYDGWNLQFISGIKTIAILPLQPLGVVQFGSHQQILENLDFVGKVKDMIQNPDFLSELLTCGDFFPNSTDLMQTGISHEDEALALLERQLLQAIESPAENSDHDLFSGMDFDLTNTTANCSNPTSSTLLDCIPELDMGFLEKDFFTDCFNLQKLVNSSSTVANPTTSANTVNSSYNSCSSACATNRSTSTAAPAATPSTTASRSKKPLEDRRDVLARKKVKPGESTRPRPKDRQLIQDRVKELREIVPNGSKCSIDALLNRTINHMIYLQNVTNYADKIKQVDGTKIIGEECGVVLRDNVNNVGNPGATWAFEVAGQTMVCPILVEDLSPPGQMLVEMLCEERGFFLEIAEVIRGFGLTILKGVMEATTGSCKIWARFLVEANRQVTRMEIFMSLVQLLQQTCLAGEQSSKVESELMRHGYHSQTQPPPVFARLPERLQ</sequence>
<dbReference type="PROSITE" id="PS50888">
    <property type="entry name" value="BHLH"/>
    <property type="match status" value="1"/>
</dbReference>
<dbReference type="PANTHER" id="PTHR46196:SF2">
    <property type="entry name" value="TRANSCRIPTION FACTOR BHLH157"/>
    <property type="match status" value="1"/>
</dbReference>
<organism evidence="5 6">
    <name type="scientific">Zostera marina</name>
    <name type="common">Eelgrass</name>
    <dbReference type="NCBI Taxonomy" id="29655"/>
    <lineage>
        <taxon>Eukaryota</taxon>
        <taxon>Viridiplantae</taxon>
        <taxon>Streptophyta</taxon>
        <taxon>Embryophyta</taxon>
        <taxon>Tracheophyta</taxon>
        <taxon>Spermatophyta</taxon>
        <taxon>Magnoliopsida</taxon>
        <taxon>Liliopsida</taxon>
        <taxon>Zosteraceae</taxon>
        <taxon>Zostera</taxon>
    </lineage>
</organism>
<dbReference type="Pfam" id="PF23176">
    <property type="entry name" value="bHLH_LHW"/>
    <property type="match status" value="1"/>
</dbReference>
<evidence type="ECO:0000256" key="2">
    <source>
        <dbReference type="ARBA" id="ARBA00023163"/>
    </source>
</evidence>
<dbReference type="STRING" id="29655.A0A0K9PS78"/>
<dbReference type="Proteomes" id="UP000036987">
    <property type="component" value="Unassembled WGS sequence"/>
</dbReference>
<feature type="domain" description="BHLH" evidence="4">
    <location>
        <begin position="318"/>
        <end position="367"/>
    </location>
</feature>
<accession>A0A0K9PS78</accession>
<dbReference type="OrthoDB" id="1883654at2759"/>
<protein>
    <recommendedName>
        <fullName evidence="4">BHLH domain-containing protein</fullName>
    </recommendedName>
</protein>